<feature type="transmembrane region" description="Helical" evidence="10">
    <location>
        <begin position="168"/>
        <end position="192"/>
    </location>
</feature>
<dbReference type="STRING" id="641238.SAMN04490244_11366"/>
<dbReference type="InterPro" id="IPR003660">
    <property type="entry name" value="HAMP_dom"/>
</dbReference>
<evidence type="ECO:0000256" key="6">
    <source>
        <dbReference type="ARBA" id="ARBA00022692"/>
    </source>
</evidence>
<sequence length="459" mass="48746">MTDAATPRTTLSLKSRVAVAVAAVVLVGGVIVLVAALAYGRHAAREAYDRLLVGAASDIAESITIRDGQPVVDMPVSAFELLSLARKDRIDYRVVDRDGRTLTGSAEAPRPETRRDLALYGGTFGTEPARYAAVVRRFAERGYSGPVEVIVGHTLRARQDLARDIAQNALAVLGLAGAVIALFASLAVASALRPLTNIGDALAHRDPTDLTPLREPAPREIAALRDALNGFMRRLERQLTANRTLISDAAHQLRTPVAAIRVQLQAAAEEPDPERKAALIARVQNRAGAFGHLLEQLLSQGMVIHRGDAVAKEPLDLRDVALEIYEQSETALFPEGAEVRLDLPPKEVAVSGDMLSLTEAGKNLLGNALRHGTAPVALGVRRVGGEAWLWVRDAGSGPGPDILDRMGERFTRDNASAGIGGLGLAIASSVAANHDGRLDRHSDGDGFEIALSLPLEEAA</sequence>
<keyword evidence="7 13" id="KW-0418">Kinase</keyword>
<dbReference type="InterPro" id="IPR050428">
    <property type="entry name" value="TCS_sensor_his_kinase"/>
</dbReference>
<dbReference type="SMART" id="SM00387">
    <property type="entry name" value="HATPase_c"/>
    <property type="match status" value="1"/>
</dbReference>
<evidence type="ECO:0000259" key="11">
    <source>
        <dbReference type="PROSITE" id="PS50109"/>
    </source>
</evidence>
<evidence type="ECO:0000256" key="7">
    <source>
        <dbReference type="ARBA" id="ARBA00022777"/>
    </source>
</evidence>
<keyword evidence="4" id="KW-0597">Phosphoprotein</keyword>
<dbReference type="GO" id="GO:0005886">
    <property type="term" value="C:plasma membrane"/>
    <property type="evidence" value="ECO:0007669"/>
    <property type="project" value="TreeGrafter"/>
</dbReference>
<dbReference type="Gene3D" id="1.10.287.130">
    <property type="match status" value="1"/>
</dbReference>
<keyword evidence="9" id="KW-0902">Two-component regulatory system</keyword>
<feature type="domain" description="HAMP" evidence="12">
    <location>
        <begin position="189"/>
        <end position="240"/>
    </location>
</feature>
<dbReference type="PANTHER" id="PTHR45436">
    <property type="entry name" value="SENSOR HISTIDINE KINASE YKOH"/>
    <property type="match status" value="1"/>
</dbReference>
<protein>
    <recommendedName>
        <fullName evidence="3">histidine kinase</fullName>
        <ecNumber evidence="3">2.7.13.3</ecNumber>
    </recommendedName>
</protein>
<dbReference type="OrthoDB" id="913606at2"/>
<comment type="catalytic activity">
    <reaction evidence="1">
        <text>ATP + protein L-histidine = ADP + protein N-phospho-L-histidine.</text>
        <dbReference type="EC" id="2.7.13.3"/>
    </reaction>
</comment>
<evidence type="ECO:0000256" key="4">
    <source>
        <dbReference type="ARBA" id="ARBA00022553"/>
    </source>
</evidence>
<organism evidence="13 14">
    <name type="scientific">Tranquillimonas rosea</name>
    <dbReference type="NCBI Taxonomy" id="641238"/>
    <lineage>
        <taxon>Bacteria</taxon>
        <taxon>Pseudomonadati</taxon>
        <taxon>Pseudomonadota</taxon>
        <taxon>Alphaproteobacteria</taxon>
        <taxon>Rhodobacterales</taxon>
        <taxon>Roseobacteraceae</taxon>
        <taxon>Tranquillimonas</taxon>
    </lineage>
</organism>
<dbReference type="SMART" id="SM00388">
    <property type="entry name" value="HisKA"/>
    <property type="match status" value="1"/>
</dbReference>
<dbReference type="Gene3D" id="3.30.565.10">
    <property type="entry name" value="Histidine kinase-like ATPase, C-terminal domain"/>
    <property type="match status" value="1"/>
</dbReference>
<dbReference type="InterPro" id="IPR036097">
    <property type="entry name" value="HisK_dim/P_sf"/>
</dbReference>
<evidence type="ECO:0000256" key="10">
    <source>
        <dbReference type="SAM" id="Phobius"/>
    </source>
</evidence>
<keyword evidence="8 10" id="KW-1133">Transmembrane helix</keyword>
<dbReference type="EC" id="2.7.13.3" evidence="3"/>
<keyword evidence="5" id="KW-0808">Transferase</keyword>
<proteinExistence type="predicted"/>
<dbReference type="Pfam" id="PF00512">
    <property type="entry name" value="HisKA"/>
    <property type="match status" value="1"/>
</dbReference>
<dbReference type="RefSeq" id="WP_092695987.1">
    <property type="nucleotide sequence ID" value="NZ_FOGU01000013.1"/>
</dbReference>
<name>A0A1H9WVW2_9RHOB</name>
<keyword evidence="14" id="KW-1185">Reference proteome</keyword>
<evidence type="ECO:0000259" key="12">
    <source>
        <dbReference type="PROSITE" id="PS50885"/>
    </source>
</evidence>
<dbReference type="Pfam" id="PF02518">
    <property type="entry name" value="HATPase_c"/>
    <property type="match status" value="1"/>
</dbReference>
<comment type="subcellular location">
    <subcellularLocation>
        <location evidence="2">Membrane</location>
    </subcellularLocation>
</comment>
<accession>A0A1H9WVW2</accession>
<evidence type="ECO:0000256" key="9">
    <source>
        <dbReference type="ARBA" id="ARBA00023012"/>
    </source>
</evidence>
<evidence type="ECO:0000256" key="2">
    <source>
        <dbReference type="ARBA" id="ARBA00004370"/>
    </source>
</evidence>
<dbReference type="PANTHER" id="PTHR45436:SF1">
    <property type="entry name" value="SENSOR PROTEIN QSEC"/>
    <property type="match status" value="1"/>
</dbReference>
<evidence type="ECO:0000256" key="3">
    <source>
        <dbReference type="ARBA" id="ARBA00012438"/>
    </source>
</evidence>
<dbReference type="PROSITE" id="PS50885">
    <property type="entry name" value="HAMP"/>
    <property type="match status" value="1"/>
</dbReference>
<evidence type="ECO:0000256" key="8">
    <source>
        <dbReference type="ARBA" id="ARBA00022989"/>
    </source>
</evidence>
<dbReference type="EMBL" id="FOGU01000013">
    <property type="protein sequence ID" value="SES37563.1"/>
    <property type="molecule type" value="Genomic_DNA"/>
</dbReference>
<dbReference type="SUPFAM" id="SSF55874">
    <property type="entry name" value="ATPase domain of HSP90 chaperone/DNA topoisomerase II/histidine kinase"/>
    <property type="match status" value="1"/>
</dbReference>
<dbReference type="CDD" id="cd00082">
    <property type="entry name" value="HisKA"/>
    <property type="match status" value="1"/>
</dbReference>
<evidence type="ECO:0000313" key="13">
    <source>
        <dbReference type="EMBL" id="SES37563.1"/>
    </source>
</evidence>
<gene>
    <name evidence="13" type="ORF">SAMN04490244_11366</name>
</gene>
<feature type="transmembrane region" description="Helical" evidence="10">
    <location>
        <begin position="17"/>
        <end position="40"/>
    </location>
</feature>
<dbReference type="SUPFAM" id="SSF47384">
    <property type="entry name" value="Homodimeric domain of signal transducing histidine kinase"/>
    <property type="match status" value="1"/>
</dbReference>
<reference evidence="13 14" key="1">
    <citation type="submission" date="2016-10" db="EMBL/GenBank/DDBJ databases">
        <authorList>
            <person name="de Groot N.N."/>
        </authorList>
    </citation>
    <scope>NUCLEOTIDE SEQUENCE [LARGE SCALE GENOMIC DNA]</scope>
    <source>
        <strain evidence="13 14">DSM 23042</strain>
    </source>
</reference>
<dbReference type="GO" id="GO:0000155">
    <property type="term" value="F:phosphorelay sensor kinase activity"/>
    <property type="evidence" value="ECO:0007669"/>
    <property type="project" value="InterPro"/>
</dbReference>
<evidence type="ECO:0000313" key="14">
    <source>
        <dbReference type="Proteomes" id="UP000198885"/>
    </source>
</evidence>
<dbReference type="InterPro" id="IPR036890">
    <property type="entry name" value="HATPase_C_sf"/>
</dbReference>
<dbReference type="InterPro" id="IPR003594">
    <property type="entry name" value="HATPase_dom"/>
</dbReference>
<dbReference type="PROSITE" id="PS50109">
    <property type="entry name" value="HIS_KIN"/>
    <property type="match status" value="1"/>
</dbReference>
<dbReference type="InterPro" id="IPR013727">
    <property type="entry name" value="2CSK_N"/>
</dbReference>
<keyword evidence="10" id="KW-0472">Membrane</keyword>
<evidence type="ECO:0000256" key="1">
    <source>
        <dbReference type="ARBA" id="ARBA00000085"/>
    </source>
</evidence>
<dbReference type="AlphaFoldDB" id="A0A1H9WVW2"/>
<dbReference type="Pfam" id="PF08521">
    <property type="entry name" value="2CSK_N"/>
    <property type="match status" value="1"/>
</dbReference>
<feature type="domain" description="Histidine kinase" evidence="11">
    <location>
        <begin position="248"/>
        <end position="457"/>
    </location>
</feature>
<dbReference type="InterPro" id="IPR005467">
    <property type="entry name" value="His_kinase_dom"/>
</dbReference>
<dbReference type="Proteomes" id="UP000198885">
    <property type="component" value="Unassembled WGS sequence"/>
</dbReference>
<dbReference type="InterPro" id="IPR003661">
    <property type="entry name" value="HisK_dim/P_dom"/>
</dbReference>
<evidence type="ECO:0000256" key="5">
    <source>
        <dbReference type="ARBA" id="ARBA00022679"/>
    </source>
</evidence>
<keyword evidence="6 10" id="KW-0812">Transmembrane</keyword>